<protein>
    <recommendedName>
        <fullName evidence="3">Prokaryotic glutathione synthetase ATP-binding domain-containing protein</fullName>
    </recommendedName>
</protein>
<dbReference type="RefSeq" id="WP_237855053.1">
    <property type="nucleotide sequence ID" value="NZ_JAKLWS010000019.1"/>
</dbReference>
<reference evidence="1" key="2">
    <citation type="submission" date="2024-05" db="EMBL/GenBank/DDBJ databases">
        <title>Rhodohalobacter halophilus gen. nov., sp. nov., a moderately halophilic member of the family Balneolaceae.</title>
        <authorList>
            <person name="Xia J."/>
        </authorList>
    </citation>
    <scope>NUCLEOTIDE SEQUENCE</scope>
    <source>
        <strain evidence="1">WB101</strain>
    </source>
</reference>
<dbReference type="SUPFAM" id="SSF56059">
    <property type="entry name" value="Glutathione synthetase ATP-binding domain-like"/>
    <property type="match status" value="1"/>
</dbReference>
<dbReference type="Proteomes" id="UP001165366">
    <property type="component" value="Unassembled WGS sequence"/>
</dbReference>
<organism evidence="1 2">
    <name type="scientific">Rhodohalobacter sulfatireducens</name>
    <dbReference type="NCBI Taxonomy" id="2911366"/>
    <lineage>
        <taxon>Bacteria</taxon>
        <taxon>Pseudomonadati</taxon>
        <taxon>Balneolota</taxon>
        <taxon>Balneolia</taxon>
        <taxon>Balneolales</taxon>
        <taxon>Balneolaceae</taxon>
        <taxon>Rhodohalobacter</taxon>
    </lineage>
</organism>
<sequence>MDSLKDFVCYDQLLFEPMERLGWKAEQVSWRNQQVDWNDFDVIVIRSPWDYHEDPENFFHTLRRIENSSALLENNLSLVEWNSNKRYLFDLQNGGIDIVPTLLKESFDGREWDTYFEHFSTDEIIIKPTVGASAVDTFRMKREDGDNYQSKLESLFSDRAFLVQPFIPSVITEGEFSLFYFGDTYSHTILKTPKTNDFRVQEEHGGRLMLVEPEKKLLSAGDQILNLIEPDPLYTRIDLVRSENNQFLLMELELIEPSLYFNMDPESPERFATVFDHWTKKTGVSFR</sequence>
<dbReference type="Gene3D" id="3.30.470.20">
    <property type="entry name" value="ATP-grasp fold, B domain"/>
    <property type="match status" value="1"/>
</dbReference>
<dbReference type="Gene3D" id="3.40.50.20">
    <property type="match status" value="1"/>
</dbReference>
<proteinExistence type="predicted"/>
<dbReference type="Gene3D" id="3.30.1490.20">
    <property type="entry name" value="ATP-grasp fold, A domain"/>
    <property type="match status" value="1"/>
</dbReference>
<accession>A0ABS9KFR0</accession>
<comment type="caution">
    <text evidence="1">The sequence shown here is derived from an EMBL/GenBank/DDBJ whole genome shotgun (WGS) entry which is preliminary data.</text>
</comment>
<gene>
    <name evidence="1" type="ORF">L6773_14025</name>
</gene>
<name>A0ABS9KFR0_9BACT</name>
<evidence type="ECO:0008006" key="3">
    <source>
        <dbReference type="Google" id="ProtNLM"/>
    </source>
</evidence>
<dbReference type="InterPro" id="IPR013815">
    <property type="entry name" value="ATP_grasp_subdomain_1"/>
</dbReference>
<dbReference type="PANTHER" id="PTHR39217:SF1">
    <property type="entry name" value="GLUTATHIONE SYNTHETASE"/>
    <property type="match status" value="1"/>
</dbReference>
<evidence type="ECO:0000313" key="1">
    <source>
        <dbReference type="EMBL" id="MCG2589693.1"/>
    </source>
</evidence>
<dbReference type="EMBL" id="JAKLWS010000019">
    <property type="protein sequence ID" value="MCG2589693.1"/>
    <property type="molecule type" value="Genomic_DNA"/>
</dbReference>
<dbReference type="PANTHER" id="PTHR39217">
    <property type="match status" value="1"/>
</dbReference>
<evidence type="ECO:0000313" key="2">
    <source>
        <dbReference type="Proteomes" id="UP001165366"/>
    </source>
</evidence>
<dbReference type="InterPro" id="IPR053191">
    <property type="entry name" value="DcsG_Biosynth_Enzyme"/>
</dbReference>
<keyword evidence="2" id="KW-1185">Reference proteome</keyword>
<reference evidence="1" key="1">
    <citation type="submission" date="2022-01" db="EMBL/GenBank/DDBJ databases">
        <authorList>
            <person name="Wang Y."/>
        </authorList>
    </citation>
    <scope>NUCLEOTIDE SEQUENCE</scope>
    <source>
        <strain evidence="1">WB101</strain>
    </source>
</reference>